<name>A0A819JBQ5_9BILA</name>
<dbReference type="AlphaFoldDB" id="A0A819JBQ5"/>
<dbReference type="Proteomes" id="UP000663836">
    <property type="component" value="Unassembled WGS sequence"/>
</dbReference>
<dbReference type="EMBL" id="CAJOBD010003065">
    <property type="protein sequence ID" value="CAF3926472.1"/>
    <property type="molecule type" value="Genomic_DNA"/>
</dbReference>
<evidence type="ECO:0000313" key="2">
    <source>
        <dbReference type="EMBL" id="CAF0945460.1"/>
    </source>
</evidence>
<dbReference type="EMBL" id="CAJNOT010000336">
    <property type="protein sequence ID" value="CAF0945460.1"/>
    <property type="molecule type" value="Genomic_DNA"/>
</dbReference>
<comment type="caution">
    <text evidence="3">The sequence shown here is derived from an EMBL/GenBank/DDBJ whole genome shotgun (WGS) entry which is preliminary data.</text>
</comment>
<evidence type="ECO:0000313" key="3">
    <source>
        <dbReference type="EMBL" id="CAF3926472.1"/>
    </source>
</evidence>
<evidence type="ECO:0000313" key="4">
    <source>
        <dbReference type="Proteomes" id="UP000663836"/>
    </source>
</evidence>
<feature type="region of interest" description="Disordered" evidence="1">
    <location>
        <begin position="100"/>
        <end position="124"/>
    </location>
</feature>
<organism evidence="3 4">
    <name type="scientific">Rotaria sordida</name>
    <dbReference type="NCBI Taxonomy" id="392033"/>
    <lineage>
        <taxon>Eukaryota</taxon>
        <taxon>Metazoa</taxon>
        <taxon>Spiralia</taxon>
        <taxon>Gnathifera</taxon>
        <taxon>Rotifera</taxon>
        <taxon>Eurotatoria</taxon>
        <taxon>Bdelloidea</taxon>
        <taxon>Philodinida</taxon>
        <taxon>Philodinidae</taxon>
        <taxon>Rotaria</taxon>
    </lineage>
</organism>
<gene>
    <name evidence="3" type="ORF">JBS370_LOCUS22216</name>
    <name evidence="2" type="ORF">ZHD862_LOCUS9706</name>
</gene>
<protein>
    <submittedName>
        <fullName evidence="3">Uncharacterized protein</fullName>
    </submittedName>
</protein>
<feature type="compositionally biased region" description="Pro residues" evidence="1">
    <location>
        <begin position="107"/>
        <end position="124"/>
    </location>
</feature>
<evidence type="ECO:0000256" key="1">
    <source>
        <dbReference type="SAM" id="MobiDB-lite"/>
    </source>
</evidence>
<dbReference type="Proteomes" id="UP000663864">
    <property type="component" value="Unassembled WGS sequence"/>
</dbReference>
<sequence>MYSIQHDSNNSSYETMNYIRSQQQQQQQQQQLISHNRKIIKTKQYYFWSTKFYENQNKSKDILPVYQTLCTFEKSRNDDGNGMFHRSPLISFCVPDVYSSGSNGTYSPPPSSSNLPPPPSEWLP</sequence>
<accession>A0A819JBQ5</accession>
<reference evidence="3" key="1">
    <citation type="submission" date="2021-02" db="EMBL/GenBank/DDBJ databases">
        <authorList>
            <person name="Nowell W R."/>
        </authorList>
    </citation>
    <scope>NUCLEOTIDE SEQUENCE</scope>
</reference>
<proteinExistence type="predicted"/>